<dbReference type="STRING" id="59733.SAMN05421769_0930"/>
<protein>
    <submittedName>
        <fullName evidence="2">Uncharacterized protein</fullName>
    </submittedName>
</protein>
<keyword evidence="1" id="KW-0732">Signal</keyword>
<sequence>MRKILLLTFLLISYILKSQCTGCTITNPTNPNFHFPDNEIVCFTTNTTFNNPTFGSNVKVCIAPGVTVEFVNNIAGVNNVMIYFDVHGTLLLDQTVTTVADLNIHVFNSGNISVGSGNGNLTLNGQQNIILNEGLIELGVLQFGDNTNNNIDNYGNLNINGNVNMSNSSVTKFRNEGGGLIQLTGNYSNNENSVYINCGTIVSNNGFNINGGAVYNTGFFTVGGDINMSGNSSEIHNYGLFTSTGNMNNAPADAIIYNEGKLSINQYQGGNAAFHGPSSSSKKGYIEVGNAIQVNNSVIGPNLDFKRTTGVSDPGTVFINSNPSFLANVTYDCASTNSCSAPLIFMPGFCPTINGDLPPMAVDDAYTIAAGNNSTGIVLDNDFETFGGAQATVTNVIISQVSTSNSGINLNTANGQVEVNAGTPSGTYTLEYQICQQANPSNCDTAIVTITVPGTSTCYKPAANTGTVLPSKVGITALGRAESGDANWPAVRKGAWMVLESKTKGFVLNRLTDAEVSLIPVADLKEGMMVYNLTQNCLQININGTSTGWKCFNNQTCPD</sequence>
<gene>
    <name evidence="2" type="ORF">SAMN05421769_0930</name>
</gene>
<evidence type="ECO:0000313" key="3">
    <source>
        <dbReference type="Proteomes" id="UP000184782"/>
    </source>
</evidence>
<organism evidence="2 3">
    <name type="scientific">Chryseobacterium scophthalmum</name>
    <dbReference type="NCBI Taxonomy" id="59733"/>
    <lineage>
        <taxon>Bacteria</taxon>
        <taxon>Pseudomonadati</taxon>
        <taxon>Bacteroidota</taxon>
        <taxon>Flavobacteriia</taxon>
        <taxon>Flavobacteriales</taxon>
        <taxon>Weeksellaceae</taxon>
        <taxon>Chryseobacterium group</taxon>
        <taxon>Chryseobacterium</taxon>
    </lineage>
</organism>
<feature type="signal peptide" evidence="1">
    <location>
        <begin position="1"/>
        <end position="18"/>
    </location>
</feature>
<accession>A0A1N6F2K2</accession>
<name>A0A1N6F2K2_9FLAO</name>
<dbReference type="AlphaFoldDB" id="A0A1N6F2K2"/>
<proteinExistence type="predicted"/>
<evidence type="ECO:0000256" key="1">
    <source>
        <dbReference type="SAM" id="SignalP"/>
    </source>
</evidence>
<evidence type="ECO:0000313" key="2">
    <source>
        <dbReference type="EMBL" id="SIN89538.1"/>
    </source>
</evidence>
<dbReference type="Proteomes" id="UP000184782">
    <property type="component" value="Unassembled WGS sequence"/>
</dbReference>
<dbReference type="EMBL" id="FSRQ01000001">
    <property type="protein sequence ID" value="SIN89538.1"/>
    <property type="molecule type" value="Genomic_DNA"/>
</dbReference>
<dbReference type="RefSeq" id="WP_074229148.1">
    <property type="nucleotide sequence ID" value="NZ_FSRQ01000001.1"/>
</dbReference>
<feature type="chain" id="PRO_5012613493" evidence="1">
    <location>
        <begin position="19"/>
        <end position="559"/>
    </location>
</feature>
<keyword evidence="3" id="KW-1185">Reference proteome</keyword>
<reference evidence="3" key="1">
    <citation type="submission" date="2016-12" db="EMBL/GenBank/DDBJ databases">
        <authorList>
            <person name="Varghese N."/>
            <person name="Submissions S."/>
        </authorList>
    </citation>
    <scope>NUCLEOTIDE SEQUENCE [LARGE SCALE GENOMIC DNA]</scope>
    <source>
        <strain evidence="3">DSM 16779</strain>
    </source>
</reference>
<dbReference type="OrthoDB" id="643861at2"/>